<dbReference type="VEuPathDB" id="FungiDB:MELLADRAFT_123715"/>
<protein>
    <submittedName>
        <fullName evidence="5">Cutinase</fullName>
    </submittedName>
</protein>
<evidence type="ECO:0000313" key="5">
    <source>
        <dbReference type="EMBL" id="EGG02369.1"/>
    </source>
</evidence>
<feature type="signal peptide" evidence="4">
    <location>
        <begin position="1"/>
        <end position="22"/>
    </location>
</feature>
<dbReference type="eggNOG" id="ENOG502S6TR">
    <property type="taxonomic scope" value="Eukaryota"/>
</dbReference>
<feature type="compositionally biased region" description="Gly residues" evidence="3">
    <location>
        <begin position="293"/>
        <end position="312"/>
    </location>
</feature>
<feature type="compositionally biased region" description="Gly residues" evidence="3">
    <location>
        <begin position="54"/>
        <end position="85"/>
    </location>
</feature>
<dbReference type="ESTHER" id="mellp-f4rz66">
    <property type="family name" value="Cutinase"/>
</dbReference>
<dbReference type="Gene3D" id="3.40.50.1820">
    <property type="entry name" value="alpha/beta hydrolase"/>
    <property type="match status" value="1"/>
</dbReference>
<dbReference type="InterPro" id="IPR029058">
    <property type="entry name" value="AB_hydrolase_fold"/>
</dbReference>
<gene>
    <name evidence="5" type="ORF">MELLADRAFT_123715</name>
</gene>
<name>F4RZ66_MELLP</name>
<dbReference type="Pfam" id="PF01083">
    <property type="entry name" value="Cutinase"/>
    <property type="match status" value="1"/>
</dbReference>
<organism evidence="6">
    <name type="scientific">Melampsora larici-populina (strain 98AG31 / pathotype 3-4-7)</name>
    <name type="common">Poplar leaf rust fungus</name>
    <dbReference type="NCBI Taxonomy" id="747676"/>
    <lineage>
        <taxon>Eukaryota</taxon>
        <taxon>Fungi</taxon>
        <taxon>Dikarya</taxon>
        <taxon>Basidiomycota</taxon>
        <taxon>Pucciniomycotina</taxon>
        <taxon>Pucciniomycetes</taxon>
        <taxon>Pucciniales</taxon>
        <taxon>Melampsoraceae</taxon>
        <taxon>Melampsora</taxon>
    </lineage>
</organism>
<dbReference type="SUPFAM" id="SSF53474">
    <property type="entry name" value="alpha/beta-Hydrolases"/>
    <property type="match status" value="1"/>
</dbReference>
<feature type="region of interest" description="Disordered" evidence="3">
    <location>
        <begin position="38"/>
        <end position="85"/>
    </location>
</feature>
<dbReference type="KEGG" id="mlr:MELLADRAFT_123715"/>
<evidence type="ECO:0000256" key="1">
    <source>
        <dbReference type="ARBA" id="ARBA00022801"/>
    </source>
</evidence>
<keyword evidence="2" id="KW-1015">Disulfide bond</keyword>
<keyword evidence="4" id="KW-0732">Signal</keyword>
<dbReference type="PANTHER" id="PTHR33630">
    <property type="entry name" value="CUTINASE RV1984C-RELATED-RELATED"/>
    <property type="match status" value="1"/>
</dbReference>
<evidence type="ECO:0000256" key="2">
    <source>
        <dbReference type="ARBA" id="ARBA00023157"/>
    </source>
</evidence>
<dbReference type="Proteomes" id="UP000001072">
    <property type="component" value="Unassembled WGS sequence"/>
</dbReference>
<keyword evidence="6" id="KW-1185">Reference proteome</keyword>
<proteinExistence type="predicted"/>
<dbReference type="InterPro" id="IPR000675">
    <property type="entry name" value="Cutinase/axe"/>
</dbReference>
<evidence type="ECO:0000313" key="6">
    <source>
        <dbReference type="Proteomes" id="UP000001072"/>
    </source>
</evidence>
<feature type="region of interest" description="Disordered" evidence="3">
    <location>
        <begin position="293"/>
        <end position="351"/>
    </location>
</feature>
<dbReference type="GeneID" id="18926446"/>
<dbReference type="RefSeq" id="XP_007414354.1">
    <property type="nucleotide sequence ID" value="XM_007414292.1"/>
</dbReference>
<dbReference type="GO" id="GO:0052689">
    <property type="term" value="F:carboxylic ester hydrolase activity"/>
    <property type="evidence" value="ECO:0007669"/>
    <property type="project" value="UniProtKB-ARBA"/>
</dbReference>
<accession>F4RZ66</accession>
<dbReference type="SMART" id="SM01110">
    <property type="entry name" value="Cutinase"/>
    <property type="match status" value="1"/>
</dbReference>
<feature type="chain" id="PRO_5003315706" evidence="4">
    <location>
        <begin position="23"/>
        <end position="351"/>
    </location>
</feature>
<reference evidence="6" key="1">
    <citation type="journal article" date="2011" name="Proc. Natl. Acad. Sci. U.S.A.">
        <title>Obligate biotrophy features unraveled by the genomic analysis of rust fungi.</title>
        <authorList>
            <person name="Duplessis S."/>
            <person name="Cuomo C.A."/>
            <person name="Lin Y.-C."/>
            <person name="Aerts A."/>
            <person name="Tisserant E."/>
            <person name="Veneault-Fourrey C."/>
            <person name="Joly D.L."/>
            <person name="Hacquard S."/>
            <person name="Amselem J."/>
            <person name="Cantarel B.L."/>
            <person name="Chiu R."/>
            <person name="Coutinho P.M."/>
            <person name="Feau N."/>
            <person name="Field M."/>
            <person name="Frey P."/>
            <person name="Gelhaye E."/>
            <person name="Goldberg J."/>
            <person name="Grabherr M.G."/>
            <person name="Kodira C.D."/>
            <person name="Kohler A."/>
            <person name="Kuees U."/>
            <person name="Lindquist E.A."/>
            <person name="Lucas S.M."/>
            <person name="Mago R."/>
            <person name="Mauceli E."/>
            <person name="Morin E."/>
            <person name="Murat C."/>
            <person name="Pangilinan J.L."/>
            <person name="Park R."/>
            <person name="Pearson M."/>
            <person name="Quesneville H."/>
            <person name="Rouhier N."/>
            <person name="Sakthikumar S."/>
            <person name="Salamov A.A."/>
            <person name="Schmutz J."/>
            <person name="Selles B."/>
            <person name="Shapiro H."/>
            <person name="Tanguay P."/>
            <person name="Tuskan G.A."/>
            <person name="Henrissat B."/>
            <person name="Van de Peer Y."/>
            <person name="Rouze P."/>
            <person name="Ellis J.G."/>
            <person name="Dodds P.N."/>
            <person name="Schein J.E."/>
            <person name="Zhong S."/>
            <person name="Hamelin R.C."/>
            <person name="Grigoriev I.V."/>
            <person name="Szabo L.J."/>
            <person name="Martin F."/>
        </authorList>
    </citation>
    <scope>NUCLEOTIDE SEQUENCE [LARGE SCALE GENOMIC DNA]</scope>
    <source>
        <strain evidence="6">98AG31 / pathotype 3-4-7</strain>
    </source>
</reference>
<keyword evidence="1" id="KW-0378">Hydrolase</keyword>
<feature type="compositionally biased region" description="Gly residues" evidence="3">
    <location>
        <begin position="321"/>
        <end position="351"/>
    </location>
</feature>
<dbReference type="OrthoDB" id="2586582at2759"/>
<evidence type="ECO:0000256" key="3">
    <source>
        <dbReference type="SAM" id="MobiDB-lite"/>
    </source>
</evidence>
<sequence length="351" mass="34171">MSSIRCTLLFFCLTFNLSSISATSSHLSLRHLRPRMMGGGMGGAGKKGPSEDMGAGGLPKMGGAGGGPPKMGGGPPGGAGGAGASGGAGAAGAAGGGGDAGAGGCGKYAIVSARGTGEKQKNPTGYAGFIKGLMKQVAGGTNYEVVYPATVDYNNGPKQGANDALKYITNRKGKCPTSKLVLIGYSEGAMVITQLLNKQGFPAESVSSIILYGNPYWIAGKQWNAGTAKSGKSIAAMTGIKLPPAFGPKTQDICLTGDMICCGGSMGPHLKYPGSQYEKEAVSYSAKMLNGGGPSTGGESGASGDAGGGAAAGGADSPKKGPGGGGAKPGGAKGGGAKGGGMKMGGMGRRR</sequence>
<dbReference type="PANTHER" id="PTHR33630:SF9">
    <property type="entry name" value="CUTINASE 4"/>
    <property type="match status" value="1"/>
</dbReference>
<dbReference type="HOGENOM" id="CLU_055161_0_0_1"/>
<dbReference type="AlphaFoldDB" id="F4RZ66"/>
<dbReference type="InParanoid" id="F4RZ66"/>
<dbReference type="EMBL" id="GL883131">
    <property type="protein sequence ID" value="EGG02369.1"/>
    <property type="molecule type" value="Genomic_DNA"/>
</dbReference>
<evidence type="ECO:0000256" key="4">
    <source>
        <dbReference type="SAM" id="SignalP"/>
    </source>
</evidence>